<gene>
    <name evidence="1" type="ORF">PSON_ATCC_30995.1.T0820148</name>
</gene>
<evidence type="ECO:0000313" key="2">
    <source>
        <dbReference type="Proteomes" id="UP000692954"/>
    </source>
</evidence>
<dbReference type="Proteomes" id="UP000692954">
    <property type="component" value="Unassembled WGS sequence"/>
</dbReference>
<sequence length="45" mass="5709">MWYLEYYQLEKIFQLELFEVMKESVNYGKQNLFDNDIFPKLKRKK</sequence>
<name>A0A8S1PM59_9CILI</name>
<comment type="caution">
    <text evidence="1">The sequence shown here is derived from an EMBL/GenBank/DDBJ whole genome shotgun (WGS) entry which is preliminary data.</text>
</comment>
<keyword evidence="2" id="KW-1185">Reference proteome</keyword>
<protein>
    <submittedName>
        <fullName evidence="1">Uncharacterized protein</fullName>
    </submittedName>
</protein>
<dbReference type="AlphaFoldDB" id="A0A8S1PM59"/>
<reference evidence="1" key="1">
    <citation type="submission" date="2021-01" db="EMBL/GenBank/DDBJ databases">
        <authorList>
            <consortium name="Genoscope - CEA"/>
            <person name="William W."/>
        </authorList>
    </citation>
    <scope>NUCLEOTIDE SEQUENCE</scope>
</reference>
<dbReference type="EMBL" id="CAJJDN010000082">
    <property type="protein sequence ID" value="CAD8104500.1"/>
    <property type="molecule type" value="Genomic_DNA"/>
</dbReference>
<organism evidence="1 2">
    <name type="scientific">Paramecium sonneborni</name>
    <dbReference type="NCBI Taxonomy" id="65129"/>
    <lineage>
        <taxon>Eukaryota</taxon>
        <taxon>Sar</taxon>
        <taxon>Alveolata</taxon>
        <taxon>Ciliophora</taxon>
        <taxon>Intramacronucleata</taxon>
        <taxon>Oligohymenophorea</taxon>
        <taxon>Peniculida</taxon>
        <taxon>Parameciidae</taxon>
        <taxon>Paramecium</taxon>
    </lineage>
</organism>
<accession>A0A8S1PM59</accession>
<proteinExistence type="predicted"/>
<evidence type="ECO:0000313" key="1">
    <source>
        <dbReference type="EMBL" id="CAD8104500.1"/>
    </source>
</evidence>